<dbReference type="EMBL" id="MLYV02000067">
    <property type="protein sequence ID" value="PSS37291.1"/>
    <property type="molecule type" value="Genomic_DNA"/>
</dbReference>
<dbReference type="SUPFAM" id="SSF46785">
    <property type="entry name" value="Winged helix' DNA-binding domain"/>
    <property type="match status" value="1"/>
</dbReference>
<dbReference type="Proteomes" id="UP000186601">
    <property type="component" value="Unassembled WGS sequence"/>
</dbReference>
<dbReference type="InterPro" id="IPR029063">
    <property type="entry name" value="SAM-dependent_MTases_sf"/>
</dbReference>
<dbReference type="OrthoDB" id="2410195at2759"/>
<keyword evidence="2" id="KW-0808">Transferase</keyword>
<dbReference type="InterPro" id="IPR036390">
    <property type="entry name" value="WH_DNA-bd_sf"/>
</dbReference>
<feature type="domain" description="O-methyltransferase C-terminal" evidence="4">
    <location>
        <begin position="269"/>
        <end position="401"/>
    </location>
</feature>
<dbReference type="Gene3D" id="3.40.50.150">
    <property type="entry name" value="Vaccinia Virus protein VP39"/>
    <property type="match status" value="1"/>
</dbReference>
<evidence type="ECO:0000313" key="6">
    <source>
        <dbReference type="Proteomes" id="UP000186601"/>
    </source>
</evidence>
<dbReference type="PANTHER" id="PTHR43712:SF2">
    <property type="entry name" value="O-METHYLTRANSFERASE CICE"/>
    <property type="match status" value="1"/>
</dbReference>
<name>A0A2R6S4T4_9APHY</name>
<evidence type="ECO:0000313" key="5">
    <source>
        <dbReference type="EMBL" id="PSS37291.1"/>
    </source>
</evidence>
<dbReference type="InterPro" id="IPR016461">
    <property type="entry name" value="COMT-like"/>
</dbReference>
<sequence>MATQTPLSALAAIVVSSIQTIESAYSNQGMSFPSLDDSSFRPDLGSLQYDPLLVHTTNILVAAAMQIIATVRPPMETIHDMSSTMFTSAALGLAVETDIPTIISTSGTPVGIPLFYYSHFPLKCACVNAQGLHVRDIGSKAGIDESKAARILRYLASRHMFKEITPNVFANNRISAAFVRTEETDGTTPDFDEHAPTALVSWFADECLKSSTHMAEHIRIKPKDVVAPFNMAFKTSSNLWDWFEEPGNERRLHRFSTLYKANSSQWPSSLFTRDIYWRDLTESDVVVDVGGSVGGLTNLLVEAFPKPRYIVQDLQKVIAQAEKFWATERPAAISSGKVTLQAHNFFETQPVKHARVYVIRSILRDWSTAACHEILSHLRAAAGPTTKLVAFEAIMPYACEDTGHFTPTSAIDSPPYPLLPNVSSLGAFLTMADIAMLTMLDGQERTVAEMEIMAQNAGWKLETVEPGLPFAGFVFSPL</sequence>
<dbReference type="GO" id="GO:0008171">
    <property type="term" value="F:O-methyltransferase activity"/>
    <property type="evidence" value="ECO:0007669"/>
    <property type="project" value="InterPro"/>
</dbReference>
<evidence type="ECO:0000256" key="3">
    <source>
        <dbReference type="ARBA" id="ARBA00022691"/>
    </source>
</evidence>
<reference evidence="5 6" key="1">
    <citation type="submission" date="2018-02" db="EMBL/GenBank/DDBJ databases">
        <title>Genome sequence of the basidiomycete white-rot fungus Phlebia centrifuga.</title>
        <authorList>
            <person name="Granchi Z."/>
            <person name="Peng M."/>
            <person name="de Vries R.P."/>
            <person name="Hilden K."/>
            <person name="Makela M.R."/>
            <person name="Grigoriev I."/>
            <person name="Riley R."/>
        </authorList>
    </citation>
    <scope>NUCLEOTIDE SEQUENCE [LARGE SCALE GENOMIC DNA]</scope>
    <source>
        <strain evidence="5 6">FBCC195</strain>
    </source>
</reference>
<dbReference type="AlphaFoldDB" id="A0A2R6S4T4"/>
<evidence type="ECO:0000256" key="1">
    <source>
        <dbReference type="ARBA" id="ARBA00022603"/>
    </source>
</evidence>
<keyword evidence="6" id="KW-1185">Reference proteome</keyword>
<evidence type="ECO:0000259" key="4">
    <source>
        <dbReference type="Pfam" id="PF00891"/>
    </source>
</evidence>
<dbReference type="InterPro" id="IPR001077">
    <property type="entry name" value="COMT_C"/>
</dbReference>
<dbReference type="PANTHER" id="PTHR43712">
    <property type="entry name" value="PUTATIVE (AFU_ORTHOLOGUE AFUA_4G14580)-RELATED"/>
    <property type="match status" value="1"/>
</dbReference>
<organism evidence="5 6">
    <name type="scientific">Hermanssonia centrifuga</name>
    <dbReference type="NCBI Taxonomy" id="98765"/>
    <lineage>
        <taxon>Eukaryota</taxon>
        <taxon>Fungi</taxon>
        <taxon>Dikarya</taxon>
        <taxon>Basidiomycota</taxon>
        <taxon>Agaricomycotina</taxon>
        <taxon>Agaricomycetes</taxon>
        <taxon>Polyporales</taxon>
        <taxon>Meruliaceae</taxon>
        <taxon>Hermanssonia</taxon>
    </lineage>
</organism>
<comment type="caution">
    <text evidence="5">The sequence shown here is derived from an EMBL/GenBank/DDBJ whole genome shotgun (WGS) entry which is preliminary data.</text>
</comment>
<dbReference type="InterPro" id="IPR036388">
    <property type="entry name" value="WH-like_DNA-bd_sf"/>
</dbReference>
<dbReference type="PROSITE" id="PS51683">
    <property type="entry name" value="SAM_OMT_II"/>
    <property type="match status" value="1"/>
</dbReference>
<dbReference type="GO" id="GO:0032259">
    <property type="term" value="P:methylation"/>
    <property type="evidence" value="ECO:0007669"/>
    <property type="project" value="UniProtKB-KW"/>
</dbReference>
<dbReference type="SUPFAM" id="SSF53335">
    <property type="entry name" value="S-adenosyl-L-methionine-dependent methyltransferases"/>
    <property type="match status" value="1"/>
</dbReference>
<dbReference type="Pfam" id="PF00891">
    <property type="entry name" value="Methyltransf_2"/>
    <property type="match status" value="1"/>
</dbReference>
<keyword evidence="3" id="KW-0949">S-adenosyl-L-methionine</keyword>
<gene>
    <name evidence="5" type="ORF">PHLCEN_2v860</name>
</gene>
<proteinExistence type="predicted"/>
<evidence type="ECO:0000256" key="2">
    <source>
        <dbReference type="ARBA" id="ARBA00022679"/>
    </source>
</evidence>
<keyword evidence="1" id="KW-0489">Methyltransferase</keyword>
<protein>
    <recommendedName>
        <fullName evidence="4">O-methyltransferase C-terminal domain-containing protein</fullName>
    </recommendedName>
</protein>
<accession>A0A2R6S4T4</accession>
<dbReference type="Gene3D" id="1.10.10.10">
    <property type="entry name" value="Winged helix-like DNA-binding domain superfamily/Winged helix DNA-binding domain"/>
    <property type="match status" value="1"/>
</dbReference>